<keyword evidence="1" id="KW-0614">Plasmid</keyword>
<accession>W5SRX2</accession>
<sequence length="60" mass="7070">MKYNSKINSYELYRYSIFFRIYINNVAEDVLYSGIHLEVIYSIALSGIEDTLDTLKVELK</sequence>
<protein>
    <submittedName>
        <fullName evidence="1">Uncharacterized protein</fullName>
    </submittedName>
</protein>
<name>W5SRX2_9SPIR</name>
<reference evidence="1" key="1">
    <citation type="submission" date="2013-02" db="EMBL/GenBank/DDBJ databases">
        <title>Comparative genomics of Borrelia species.</title>
        <authorList>
            <person name="Schwan T.G."/>
            <person name="Raffel S.J."/>
            <person name="Porcella S.F."/>
        </authorList>
    </citation>
    <scope>NUCLEOTIDE SEQUENCE</scope>
    <source>
        <strain evidence="1">DOU</strain>
        <plasmid evidence="1">unnamed</plasmid>
    </source>
</reference>
<dbReference type="RefSeq" id="WP_025401605.1">
    <property type="nucleotide sequence ID" value="NZ_CP004337.1"/>
</dbReference>
<organism evidence="1">
    <name type="scientific">Borrelia crocidurae DOU</name>
    <dbReference type="NCBI Taxonomy" id="1293575"/>
    <lineage>
        <taxon>Bacteria</taxon>
        <taxon>Pseudomonadati</taxon>
        <taxon>Spirochaetota</taxon>
        <taxon>Spirochaetia</taxon>
        <taxon>Spirochaetales</taxon>
        <taxon>Borreliaceae</taxon>
        <taxon>Borrelia</taxon>
    </lineage>
</organism>
<dbReference type="AlphaFoldDB" id="W5SRX2"/>
<dbReference type="HOGENOM" id="CLU_202357_0_0_12"/>
<evidence type="ECO:0000313" key="1">
    <source>
        <dbReference type="EMBL" id="AHH07806.1"/>
    </source>
</evidence>
<gene>
    <name evidence="1" type="ORF">BCD_1740</name>
</gene>
<geneLocation type="plasmid" evidence="1">
    <name>unnamed</name>
</geneLocation>
<proteinExistence type="predicted"/>
<dbReference type="EMBL" id="CP004337">
    <property type="protein sequence ID" value="AHH07806.1"/>
    <property type="molecule type" value="Genomic_DNA"/>
</dbReference>